<protein>
    <submittedName>
        <fullName evidence="2">Helix-turn-helix transcriptional regulator</fullName>
    </submittedName>
</protein>
<dbReference type="SUPFAM" id="SSF47413">
    <property type="entry name" value="lambda repressor-like DNA-binding domains"/>
    <property type="match status" value="1"/>
</dbReference>
<organism evidence="2 3">
    <name type="scientific">Microbacterium stercoris</name>
    <dbReference type="NCBI Taxonomy" id="2820289"/>
    <lineage>
        <taxon>Bacteria</taxon>
        <taxon>Bacillati</taxon>
        <taxon>Actinomycetota</taxon>
        <taxon>Actinomycetes</taxon>
        <taxon>Micrococcales</taxon>
        <taxon>Microbacteriaceae</taxon>
        <taxon>Microbacterium</taxon>
    </lineage>
</organism>
<feature type="domain" description="HTH cro/C1-type" evidence="1">
    <location>
        <begin position="28"/>
        <end position="82"/>
    </location>
</feature>
<dbReference type="SMART" id="SM00530">
    <property type="entry name" value="HTH_XRE"/>
    <property type="match status" value="1"/>
</dbReference>
<dbReference type="CDD" id="cd00093">
    <property type="entry name" value="HTH_XRE"/>
    <property type="match status" value="1"/>
</dbReference>
<evidence type="ECO:0000313" key="3">
    <source>
        <dbReference type="Proteomes" id="UP000680132"/>
    </source>
</evidence>
<comment type="caution">
    <text evidence="2">The sequence shown here is derived from an EMBL/GenBank/DDBJ whole genome shotgun (WGS) entry which is preliminary data.</text>
</comment>
<dbReference type="Proteomes" id="UP000680132">
    <property type="component" value="Unassembled WGS sequence"/>
</dbReference>
<dbReference type="PROSITE" id="PS50943">
    <property type="entry name" value="HTH_CROC1"/>
    <property type="match status" value="1"/>
</dbReference>
<keyword evidence="3" id="KW-1185">Reference proteome</keyword>
<proteinExistence type="predicted"/>
<evidence type="ECO:0000259" key="1">
    <source>
        <dbReference type="PROSITE" id="PS50943"/>
    </source>
</evidence>
<dbReference type="InterPro" id="IPR001387">
    <property type="entry name" value="Cro/C1-type_HTH"/>
</dbReference>
<dbReference type="AlphaFoldDB" id="A0A939QS18"/>
<dbReference type="Pfam" id="PF13560">
    <property type="entry name" value="HTH_31"/>
    <property type="match status" value="1"/>
</dbReference>
<dbReference type="EMBL" id="JAGFOA010000003">
    <property type="protein sequence ID" value="MBO3663581.1"/>
    <property type="molecule type" value="Genomic_DNA"/>
</dbReference>
<sequence>MAELLPLRTPSPATDPDPLWRHLVGERLRRMRHARGERLADVARRAGISVQYLSEIERGRKEPSSEMVSAVLGALGGTLLELASGVADDLRAAAPDAAPAAPSGARVFALAA</sequence>
<dbReference type="Gene3D" id="1.10.260.40">
    <property type="entry name" value="lambda repressor-like DNA-binding domains"/>
    <property type="match status" value="1"/>
</dbReference>
<evidence type="ECO:0000313" key="2">
    <source>
        <dbReference type="EMBL" id="MBO3663581.1"/>
    </source>
</evidence>
<name>A0A939QS18_9MICO</name>
<dbReference type="InterPro" id="IPR010982">
    <property type="entry name" value="Lambda_DNA-bd_dom_sf"/>
</dbReference>
<dbReference type="GO" id="GO:0003677">
    <property type="term" value="F:DNA binding"/>
    <property type="evidence" value="ECO:0007669"/>
    <property type="project" value="InterPro"/>
</dbReference>
<dbReference type="RefSeq" id="WP_208502810.1">
    <property type="nucleotide sequence ID" value="NZ_JAGFOA010000003.1"/>
</dbReference>
<gene>
    <name evidence="2" type="ORF">J5V96_08640</name>
</gene>
<reference evidence="2" key="1">
    <citation type="submission" date="2021-03" db="EMBL/GenBank/DDBJ databases">
        <title>Microbacterium sp. nov., a novel actinobacterium isolated from cow dung.</title>
        <authorList>
            <person name="Zhang L."/>
        </authorList>
    </citation>
    <scope>NUCLEOTIDE SEQUENCE</scope>
    <source>
        <strain evidence="2">NEAU-LLB</strain>
    </source>
</reference>
<accession>A0A939QS18</accession>